<gene>
    <name evidence="2" type="ORF">NWFMUON74_44200</name>
</gene>
<evidence type="ECO:0000313" key="3">
    <source>
        <dbReference type="Proteomes" id="UP000516173"/>
    </source>
</evidence>
<dbReference type="AlphaFoldDB" id="A0A7G1KN85"/>
<accession>A0A7G1KN85</accession>
<feature type="transmembrane region" description="Helical" evidence="1">
    <location>
        <begin position="43"/>
        <end position="64"/>
    </location>
</feature>
<feature type="transmembrane region" description="Helical" evidence="1">
    <location>
        <begin position="131"/>
        <end position="153"/>
    </location>
</feature>
<evidence type="ECO:0000313" key="2">
    <source>
        <dbReference type="EMBL" id="BCK56648.1"/>
    </source>
</evidence>
<keyword evidence="1" id="KW-0812">Transmembrane</keyword>
<evidence type="ECO:0000256" key="1">
    <source>
        <dbReference type="SAM" id="Phobius"/>
    </source>
</evidence>
<dbReference type="KEGG" id="nwl:NWFMUON74_44200"/>
<keyword evidence="1" id="KW-0472">Membrane</keyword>
<dbReference type="EMBL" id="AP023396">
    <property type="protein sequence ID" value="BCK56648.1"/>
    <property type="molecule type" value="Genomic_DNA"/>
</dbReference>
<name>A0A7G1KN85_9NOCA</name>
<protein>
    <submittedName>
        <fullName evidence="2">Uncharacterized protein</fullName>
    </submittedName>
</protein>
<organism evidence="2 3">
    <name type="scientific">Nocardia wallacei</name>
    <dbReference type="NCBI Taxonomy" id="480035"/>
    <lineage>
        <taxon>Bacteria</taxon>
        <taxon>Bacillati</taxon>
        <taxon>Actinomycetota</taxon>
        <taxon>Actinomycetes</taxon>
        <taxon>Mycobacteriales</taxon>
        <taxon>Nocardiaceae</taxon>
        <taxon>Nocardia</taxon>
    </lineage>
</organism>
<keyword evidence="3" id="KW-1185">Reference proteome</keyword>
<dbReference type="Proteomes" id="UP000516173">
    <property type="component" value="Chromosome"/>
</dbReference>
<keyword evidence="1" id="KW-1133">Transmembrane helix</keyword>
<feature type="transmembrane region" description="Helical" evidence="1">
    <location>
        <begin position="206"/>
        <end position="227"/>
    </location>
</feature>
<sequence>MTLPTPWQAKRDPGVATGPVRGGVRCARTTTLRAKAAVLRGKWGFLVAVGANIVTFVLLFRPWLTVDGVDGTARANAFGRIEATTSYMGAWSRPSPFTASISGAWAVLVGAAIVVLATAVALDLRLRSRMVSLVATVAAVAVAVLVLVVMWHLDSRAAQLYEMTSRSWDVGGQIGSWIQWAVNDGDLVLPGARFSAPYSTTAFTPAALAATATSLGAAVVAAAQWWAARTADAGSMSIRVRGQRQDPN</sequence>
<feature type="transmembrane region" description="Helical" evidence="1">
    <location>
        <begin position="103"/>
        <end position="124"/>
    </location>
</feature>
<reference evidence="2 3" key="1">
    <citation type="submission" date="2020-08" db="EMBL/GenBank/DDBJ databases">
        <title>Genome Sequencing of Nocardia wallacei strain FMUON74 and assembly.</title>
        <authorList>
            <person name="Toyokawa M."/>
            <person name="Uesaka K."/>
        </authorList>
    </citation>
    <scope>NUCLEOTIDE SEQUENCE [LARGE SCALE GENOMIC DNA]</scope>
    <source>
        <strain evidence="2 3">FMUON74</strain>
    </source>
</reference>
<proteinExistence type="predicted"/>